<sequence length="143" mass="15659">MACYICDKHQAGDGVIAADDLMVLGHVLPDLADGPVYLGHLVVEPRRHVQGLADLTPDEAAALGRWAAAAAHALQAEHVYSSIVGHRIDHLHLHLVPRYPGTPRDYWWPRLDEWPAAPRGGNAEVTQLVAQIRARLDAPGHDR</sequence>
<evidence type="ECO:0000259" key="2">
    <source>
        <dbReference type="PROSITE" id="PS51084"/>
    </source>
</evidence>
<keyword evidence="3" id="KW-0378">Hydrolase</keyword>
<dbReference type="Pfam" id="PF01230">
    <property type="entry name" value="HIT"/>
    <property type="match status" value="1"/>
</dbReference>
<evidence type="ECO:0000313" key="3">
    <source>
        <dbReference type="EMBL" id="MBB4907200.1"/>
    </source>
</evidence>
<dbReference type="GO" id="GO:0016787">
    <property type="term" value="F:hydrolase activity"/>
    <property type="evidence" value="ECO:0007669"/>
    <property type="project" value="UniProtKB-KW"/>
</dbReference>
<organism evidence="3 4">
    <name type="scientific">Actinophytocola algeriensis</name>
    <dbReference type="NCBI Taxonomy" id="1768010"/>
    <lineage>
        <taxon>Bacteria</taxon>
        <taxon>Bacillati</taxon>
        <taxon>Actinomycetota</taxon>
        <taxon>Actinomycetes</taxon>
        <taxon>Pseudonocardiales</taxon>
        <taxon>Pseudonocardiaceae</taxon>
    </lineage>
</organism>
<dbReference type="SUPFAM" id="SSF54197">
    <property type="entry name" value="HIT-like"/>
    <property type="match status" value="1"/>
</dbReference>
<reference evidence="3 4" key="1">
    <citation type="submission" date="2020-08" db="EMBL/GenBank/DDBJ databases">
        <title>Genomic Encyclopedia of Type Strains, Phase III (KMG-III): the genomes of soil and plant-associated and newly described type strains.</title>
        <authorList>
            <person name="Whitman W."/>
        </authorList>
    </citation>
    <scope>NUCLEOTIDE SEQUENCE [LARGE SCALE GENOMIC DNA]</scope>
    <source>
        <strain evidence="3 4">CECT 8960</strain>
    </source>
</reference>
<proteinExistence type="predicted"/>
<dbReference type="Proteomes" id="UP000520767">
    <property type="component" value="Unassembled WGS sequence"/>
</dbReference>
<evidence type="ECO:0000313" key="4">
    <source>
        <dbReference type="Proteomes" id="UP000520767"/>
    </source>
</evidence>
<protein>
    <submittedName>
        <fullName evidence="3">Diadenosine tetraphosphate (Ap4A) HIT family hydrolase</fullName>
    </submittedName>
</protein>
<dbReference type="PANTHER" id="PTHR46648">
    <property type="entry name" value="HIT FAMILY PROTEIN 1"/>
    <property type="match status" value="1"/>
</dbReference>
<dbReference type="GO" id="GO:0009117">
    <property type="term" value="P:nucleotide metabolic process"/>
    <property type="evidence" value="ECO:0007669"/>
    <property type="project" value="TreeGrafter"/>
</dbReference>
<feature type="domain" description="HIT" evidence="2">
    <location>
        <begin position="35"/>
        <end position="105"/>
    </location>
</feature>
<dbReference type="PROSITE" id="PS51084">
    <property type="entry name" value="HIT_2"/>
    <property type="match status" value="1"/>
</dbReference>
<gene>
    <name evidence="3" type="ORF">FHR82_003420</name>
</gene>
<evidence type="ECO:0000256" key="1">
    <source>
        <dbReference type="PROSITE-ProRule" id="PRU00464"/>
    </source>
</evidence>
<dbReference type="AlphaFoldDB" id="A0A7W7VEP0"/>
<keyword evidence="4" id="KW-1185">Reference proteome</keyword>
<dbReference type="InterPro" id="IPR001310">
    <property type="entry name" value="Histidine_triad_HIT"/>
</dbReference>
<dbReference type="InterPro" id="IPR036265">
    <property type="entry name" value="HIT-like_sf"/>
</dbReference>
<dbReference type="EMBL" id="JACHJQ010000003">
    <property type="protein sequence ID" value="MBB4907200.1"/>
    <property type="molecule type" value="Genomic_DNA"/>
</dbReference>
<name>A0A7W7VEP0_9PSEU</name>
<dbReference type="PANTHER" id="PTHR46648:SF1">
    <property type="entry name" value="ADENOSINE 5'-MONOPHOSPHORAMIDASE HNT1"/>
    <property type="match status" value="1"/>
</dbReference>
<dbReference type="InterPro" id="IPR011146">
    <property type="entry name" value="HIT-like"/>
</dbReference>
<feature type="short sequence motif" description="Histidine triad motif" evidence="1">
    <location>
        <begin position="90"/>
        <end position="94"/>
    </location>
</feature>
<comment type="caution">
    <text evidence="3">The sequence shown here is derived from an EMBL/GenBank/DDBJ whole genome shotgun (WGS) entry which is preliminary data.</text>
</comment>
<dbReference type="Gene3D" id="3.30.428.10">
    <property type="entry name" value="HIT-like"/>
    <property type="match status" value="1"/>
</dbReference>
<dbReference type="RefSeq" id="WP_184811305.1">
    <property type="nucleotide sequence ID" value="NZ_JACHJQ010000003.1"/>
</dbReference>
<accession>A0A7W7VEP0</accession>